<evidence type="ECO:0000256" key="1">
    <source>
        <dbReference type="ARBA" id="ARBA00006625"/>
    </source>
</evidence>
<reference evidence="4 5" key="1">
    <citation type="journal article" date="2015" name="Genome Announc.">
        <title>Expanding the biotechnology potential of lactobacilli through comparative genomics of 213 strains and associated genera.</title>
        <authorList>
            <person name="Sun Z."/>
            <person name="Harris H.M."/>
            <person name="McCann A."/>
            <person name="Guo C."/>
            <person name="Argimon S."/>
            <person name="Zhang W."/>
            <person name="Yang X."/>
            <person name="Jeffery I.B."/>
            <person name="Cooney J.C."/>
            <person name="Kagawa T.F."/>
            <person name="Liu W."/>
            <person name="Song Y."/>
            <person name="Salvetti E."/>
            <person name="Wrobel A."/>
            <person name="Rasinkangas P."/>
            <person name="Parkhill J."/>
            <person name="Rea M.C."/>
            <person name="O'Sullivan O."/>
            <person name="Ritari J."/>
            <person name="Douillard F.P."/>
            <person name="Paul Ross R."/>
            <person name="Yang R."/>
            <person name="Briner A.E."/>
            <person name="Felis G.E."/>
            <person name="de Vos W.M."/>
            <person name="Barrangou R."/>
            <person name="Klaenhammer T.R."/>
            <person name="Caufield P.W."/>
            <person name="Cui Y."/>
            <person name="Zhang H."/>
            <person name="O'Toole P.W."/>
        </authorList>
    </citation>
    <scope>NUCLEOTIDE SEQUENCE [LARGE SCALE GENOMIC DNA]</scope>
    <source>
        <strain evidence="4 5">DSM 21115</strain>
    </source>
</reference>
<name>A0A0R2NTY5_9LACO</name>
<evidence type="ECO:0000313" key="4">
    <source>
        <dbReference type="EMBL" id="KRO29156.1"/>
    </source>
</evidence>
<dbReference type="Gene3D" id="3.60.60.10">
    <property type="entry name" value="Penicillin V Acylase, Chain A"/>
    <property type="match status" value="1"/>
</dbReference>
<protein>
    <submittedName>
        <fullName evidence="4">Choloylglycine hydrolase</fullName>
    </submittedName>
</protein>
<proteinExistence type="inferred from homology"/>
<dbReference type="GO" id="GO:0016787">
    <property type="term" value="F:hydrolase activity"/>
    <property type="evidence" value="ECO:0007669"/>
    <property type="project" value="UniProtKB-KW"/>
</dbReference>
<dbReference type="PANTHER" id="PTHR35527">
    <property type="entry name" value="CHOLOYLGLYCINE HYDROLASE"/>
    <property type="match status" value="1"/>
</dbReference>
<feature type="domain" description="Choloylglycine hydrolase/NAAA C-terminal" evidence="3">
    <location>
        <begin position="8"/>
        <end position="300"/>
    </location>
</feature>
<dbReference type="InterPro" id="IPR029132">
    <property type="entry name" value="CBAH/NAAA_C"/>
</dbReference>
<comment type="similarity">
    <text evidence="1">Belongs to the peptidase C59 family.</text>
</comment>
<dbReference type="SUPFAM" id="SSF56235">
    <property type="entry name" value="N-terminal nucleophile aminohydrolases (Ntn hydrolases)"/>
    <property type="match status" value="1"/>
</dbReference>
<dbReference type="PANTHER" id="PTHR35527:SF2">
    <property type="entry name" value="HYDROLASE"/>
    <property type="match status" value="1"/>
</dbReference>
<organism evidence="4 5">
    <name type="scientific">Lactiplantibacillus fabifermentans DSM 21115</name>
    <dbReference type="NCBI Taxonomy" id="1413187"/>
    <lineage>
        <taxon>Bacteria</taxon>
        <taxon>Bacillati</taxon>
        <taxon>Bacillota</taxon>
        <taxon>Bacilli</taxon>
        <taxon>Lactobacillales</taxon>
        <taxon>Lactobacillaceae</taxon>
        <taxon>Lactiplantibacillus</taxon>
    </lineage>
</organism>
<dbReference type="EMBL" id="AYGX02000017">
    <property type="protein sequence ID" value="KRO29156.1"/>
    <property type="molecule type" value="Genomic_DNA"/>
</dbReference>
<evidence type="ECO:0000259" key="3">
    <source>
        <dbReference type="Pfam" id="PF02275"/>
    </source>
</evidence>
<sequence length="323" mass="36589">MNGDVTMCTSLTYENLAHQHLLARTMDFPTTTPWRPIFLPRRFEWHTGLATTMVARYAYLGGGRLPVNWPEPLMADGVNETGLTCAELYLPHAARYADQPAPKKINLTPQDFINWVLAQHRNLAEVVADLPHVQLVAQSWADDDFVYPFHWLLSDNTGQTLVIEPTGEPLKAQVNPSGILTNTPVLTTHLQNLAKLLDQPSSKFTTNTITAAQNWHAQKRPLPTGDVPTARFNRMALLRWGSPTVSAVTTNAIIMNWLAQVSLPYDAHRRHQLSHNYTHYRAVINATTQEYLFWSRTAEQPRHLRLTPAMAETWTVPFIFPIN</sequence>
<keyword evidence="2 4" id="KW-0378">Hydrolase</keyword>
<dbReference type="InterPro" id="IPR029055">
    <property type="entry name" value="Ntn_hydrolases_N"/>
</dbReference>
<evidence type="ECO:0000313" key="5">
    <source>
        <dbReference type="Proteomes" id="UP000050920"/>
    </source>
</evidence>
<dbReference type="InterPro" id="IPR052193">
    <property type="entry name" value="Peptidase_C59"/>
</dbReference>
<evidence type="ECO:0000256" key="2">
    <source>
        <dbReference type="ARBA" id="ARBA00022801"/>
    </source>
</evidence>
<dbReference type="Pfam" id="PF02275">
    <property type="entry name" value="CBAH"/>
    <property type="match status" value="1"/>
</dbReference>
<accession>A0A0R2NTY5</accession>
<dbReference type="Proteomes" id="UP000050920">
    <property type="component" value="Unassembled WGS sequence"/>
</dbReference>
<keyword evidence="5" id="KW-1185">Reference proteome</keyword>
<gene>
    <name evidence="4" type="ORF">DY78_GL001321</name>
</gene>
<dbReference type="AlphaFoldDB" id="A0A0R2NTY5"/>
<comment type="caution">
    <text evidence="4">The sequence shown here is derived from an EMBL/GenBank/DDBJ whole genome shotgun (WGS) entry which is preliminary data.</text>
</comment>